<evidence type="ECO:0000313" key="3">
    <source>
        <dbReference type="EMBL" id="KAG8055572.1"/>
    </source>
</evidence>
<comment type="similarity">
    <text evidence="1">Belongs to the senescence regulator S40 family.</text>
</comment>
<evidence type="ECO:0000256" key="2">
    <source>
        <dbReference type="SAM" id="MobiDB-lite"/>
    </source>
</evidence>
<dbReference type="PANTHER" id="PTHR33083">
    <property type="entry name" value="EXPRESSED PROTEIN"/>
    <property type="match status" value="1"/>
</dbReference>
<feature type="compositionally biased region" description="Low complexity" evidence="2">
    <location>
        <begin position="32"/>
        <end position="43"/>
    </location>
</feature>
<dbReference type="OrthoDB" id="672058at2759"/>
<reference evidence="3" key="2">
    <citation type="submission" date="2021-02" db="EMBL/GenBank/DDBJ databases">
        <authorList>
            <person name="Kimball J.A."/>
            <person name="Haas M.W."/>
            <person name="Macchietto M."/>
            <person name="Kono T."/>
            <person name="Duquette J."/>
            <person name="Shao M."/>
        </authorList>
    </citation>
    <scope>NUCLEOTIDE SEQUENCE</scope>
    <source>
        <tissue evidence="3">Fresh leaf tissue</tissue>
    </source>
</reference>
<dbReference type="InterPro" id="IPR007608">
    <property type="entry name" value="Senescence_reg_S40"/>
</dbReference>
<evidence type="ECO:0000256" key="1">
    <source>
        <dbReference type="ARBA" id="ARBA00034773"/>
    </source>
</evidence>
<protein>
    <submittedName>
        <fullName evidence="3">Uncharacterized protein</fullName>
    </submittedName>
</protein>
<dbReference type="GO" id="GO:0010150">
    <property type="term" value="P:leaf senescence"/>
    <property type="evidence" value="ECO:0007669"/>
    <property type="project" value="UniProtKB-ARBA"/>
</dbReference>
<feature type="region of interest" description="Disordered" evidence="2">
    <location>
        <begin position="1"/>
        <end position="111"/>
    </location>
</feature>
<organism evidence="3 4">
    <name type="scientific">Zizania palustris</name>
    <name type="common">Northern wild rice</name>
    <dbReference type="NCBI Taxonomy" id="103762"/>
    <lineage>
        <taxon>Eukaryota</taxon>
        <taxon>Viridiplantae</taxon>
        <taxon>Streptophyta</taxon>
        <taxon>Embryophyta</taxon>
        <taxon>Tracheophyta</taxon>
        <taxon>Spermatophyta</taxon>
        <taxon>Magnoliopsida</taxon>
        <taxon>Liliopsida</taxon>
        <taxon>Poales</taxon>
        <taxon>Poaceae</taxon>
        <taxon>BOP clade</taxon>
        <taxon>Oryzoideae</taxon>
        <taxon>Oryzeae</taxon>
        <taxon>Zizaniinae</taxon>
        <taxon>Zizania</taxon>
    </lineage>
</organism>
<dbReference type="Proteomes" id="UP000729402">
    <property type="component" value="Unassembled WGS sequence"/>
</dbReference>
<proteinExistence type="inferred from homology"/>
<dbReference type="EMBL" id="JAAALK010000288">
    <property type="protein sequence ID" value="KAG8055572.1"/>
    <property type="molecule type" value="Genomic_DNA"/>
</dbReference>
<dbReference type="AlphaFoldDB" id="A0A8J5RSW8"/>
<reference evidence="3" key="1">
    <citation type="journal article" date="2021" name="bioRxiv">
        <title>Whole Genome Assembly and Annotation of Northern Wild Rice, Zizania palustris L., Supports a Whole Genome Duplication in the Zizania Genus.</title>
        <authorList>
            <person name="Haas M."/>
            <person name="Kono T."/>
            <person name="Macchietto M."/>
            <person name="Millas R."/>
            <person name="McGilp L."/>
            <person name="Shao M."/>
            <person name="Duquette J."/>
            <person name="Hirsch C.N."/>
            <person name="Kimball J."/>
        </authorList>
    </citation>
    <scope>NUCLEOTIDE SEQUENCE</scope>
    <source>
        <tissue evidence="3">Fresh leaf tissue</tissue>
    </source>
</reference>
<accession>A0A8J5RSW8</accession>
<dbReference type="Pfam" id="PF04520">
    <property type="entry name" value="Senescence_reg"/>
    <property type="match status" value="1"/>
</dbReference>
<name>A0A8J5RSW8_ZIZPA</name>
<sequence length="131" mass="13944">MAATGEELYESDVLWPDHQQAPRDVPSPSAPPAAGGPSTALAGRYLQPCPATASSRPVDIPRAARRRSGADQADDDVRGTMVPPHVMVSRRRSEGEPGAAAFSLRSGTGRARRDLSHLRNSVLRMTGFIEG</sequence>
<gene>
    <name evidence="3" type="ORF">GUJ93_ZPchr0001g32268</name>
</gene>
<evidence type="ECO:0000313" key="4">
    <source>
        <dbReference type="Proteomes" id="UP000729402"/>
    </source>
</evidence>
<dbReference type="PANTHER" id="PTHR33083:SF87">
    <property type="entry name" value="OS01G0727500 PROTEIN"/>
    <property type="match status" value="1"/>
</dbReference>
<comment type="caution">
    <text evidence="3">The sequence shown here is derived from an EMBL/GenBank/DDBJ whole genome shotgun (WGS) entry which is preliminary data.</text>
</comment>
<keyword evidence="4" id="KW-1185">Reference proteome</keyword>